<dbReference type="EMBL" id="CP036432">
    <property type="protein sequence ID" value="QDV84206.1"/>
    <property type="molecule type" value="Genomic_DNA"/>
</dbReference>
<protein>
    <submittedName>
        <fullName evidence="1">Uncharacterized protein</fullName>
    </submittedName>
</protein>
<accession>A0ABX5XQT9</accession>
<dbReference type="RefSeq" id="WP_145212150.1">
    <property type="nucleotide sequence ID" value="NZ_CP036432.1"/>
</dbReference>
<keyword evidence="2" id="KW-1185">Reference proteome</keyword>
<name>A0ABX5XQT9_9BACT</name>
<dbReference type="Proteomes" id="UP000318081">
    <property type="component" value="Chromosome"/>
</dbReference>
<gene>
    <name evidence="1" type="ORF">TBK1r_31510</name>
</gene>
<evidence type="ECO:0000313" key="2">
    <source>
        <dbReference type="Proteomes" id="UP000318081"/>
    </source>
</evidence>
<organism evidence="1 2">
    <name type="scientific">Stieleria magnilauensis</name>
    <dbReference type="NCBI Taxonomy" id="2527963"/>
    <lineage>
        <taxon>Bacteria</taxon>
        <taxon>Pseudomonadati</taxon>
        <taxon>Planctomycetota</taxon>
        <taxon>Planctomycetia</taxon>
        <taxon>Pirellulales</taxon>
        <taxon>Pirellulaceae</taxon>
        <taxon>Stieleria</taxon>
    </lineage>
</organism>
<evidence type="ECO:0000313" key="1">
    <source>
        <dbReference type="EMBL" id="QDV84206.1"/>
    </source>
</evidence>
<proteinExistence type="predicted"/>
<reference evidence="1 2" key="1">
    <citation type="submission" date="2019-02" db="EMBL/GenBank/DDBJ databases">
        <title>Deep-cultivation of Planctomycetes and their phenomic and genomic characterization uncovers novel biology.</title>
        <authorList>
            <person name="Wiegand S."/>
            <person name="Jogler M."/>
            <person name="Boedeker C."/>
            <person name="Pinto D."/>
            <person name="Vollmers J."/>
            <person name="Rivas-Marin E."/>
            <person name="Kohn T."/>
            <person name="Peeters S.H."/>
            <person name="Heuer A."/>
            <person name="Rast P."/>
            <person name="Oberbeckmann S."/>
            <person name="Bunk B."/>
            <person name="Jeske O."/>
            <person name="Meyerdierks A."/>
            <person name="Storesund J.E."/>
            <person name="Kallscheuer N."/>
            <person name="Luecker S."/>
            <person name="Lage O.M."/>
            <person name="Pohl T."/>
            <person name="Merkel B.J."/>
            <person name="Hornburger P."/>
            <person name="Mueller R.-W."/>
            <person name="Bruemmer F."/>
            <person name="Labrenz M."/>
            <person name="Spormann A.M."/>
            <person name="Op den Camp H."/>
            <person name="Overmann J."/>
            <person name="Amann R."/>
            <person name="Jetten M.S.M."/>
            <person name="Mascher T."/>
            <person name="Medema M.H."/>
            <person name="Devos D.P."/>
            <person name="Kaster A.-K."/>
            <person name="Ovreas L."/>
            <person name="Rohde M."/>
            <person name="Galperin M.Y."/>
            <person name="Jogler C."/>
        </authorList>
    </citation>
    <scope>NUCLEOTIDE SEQUENCE [LARGE SCALE GENOMIC DNA]</scope>
    <source>
        <strain evidence="1 2">TBK1r</strain>
    </source>
</reference>
<sequence>MQIRFVYTSSPVDDPERIERILAALPAECRKQQIDAAATQVETIDADTLSVALVVDLSDAELRDADAAAEPIRIATAAVQLFARLATQFQISWDVGHELDPHLGRIVADAAVDELVDEVKTAVEVARSLAELIIDDEFVEPDALVIEADATDDREDATWEELFQPPDSFIRFPELE</sequence>